<dbReference type="Pfam" id="PF13577">
    <property type="entry name" value="SnoaL_4"/>
    <property type="match status" value="1"/>
</dbReference>
<dbReference type="InterPro" id="IPR032710">
    <property type="entry name" value="NTF2-like_dom_sf"/>
</dbReference>
<dbReference type="Gene3D" id="3.10.450.50">
    <property type="match status" value="1"/>
</dbReference>
<evidence type="ECO:0000313" key="3">
    <source>
        <dbReference type="Proteomes" id="UP001479933"/>
    </source>
</evidence>
<evidence type="ECO:0000259" key="1">
    <source>
        <dbReference type="Pfam" id="PF13577"/>
    </source>
</evidence>
<name>A0ABZ2TWA8_9ACTN</name>
<gene>
    <name evidence="2" type="ORF">RVF87_11840</name>
</gene>
<proteinExistence type="predicted"/>
<protein>
    <submittedName>
        <fullName evidence="2">Nuclear transport factor 2 family protein</fullName>
    </submittedName>
</protein>
<organism evidence="2 3">
    <name type="scientific">Gordonia hydrophobica</name>
    <dbReference type="NCBI Taxonomy" id="40516"/>
    <lineage>
        <taxon>Bacteria</taxon>
        <taxon>Bacillati</taxon>
        <taxon>Actinomycetota</taxon>
        <taxon>Actinomycetes</taxon>
        <taxon>Mycobacteriales</taxon>
        <taxon>Gordoniaceae</taxon>
        <taxon>Gordonia</taxon>
    </lineage>
</organism>
<dbReference type="SUPFAM" id="SSF54427">
    <property type="entry name" value="NTF2-like"/>
    <property type="match status" value="1"/>
</dbReference>
<dbReference type="Proteomes" id="UP001479933">
    <property type="component" value="Chromosome"/>
</dbReference>
<dbReference type="CDD" id="cd00531">
    <property type="entry name" value="NTF2_like"/>
    <property type="match status" value="1"/>
</dbReference>
<accession>A0ABZ2TWA8</accession>
<dbReference type="EMBL" id="CP136137">
    <property type="protein sequence ID" value="WYY05775.1"/>
    <property type="molecule type" value="Genomic_DNA"/>
</dbReference>
<reference evidence="2 3" key="1">
    <citation type="journal article" date="2023" name="Virus Evol.">
        <title>Computational host range prediction-The good, the bad, and the ugly.</title>
        <authorList>
            <person name="Howell A.A."/>
            <person name="Versoza C.J."/>
            <person name="Pfeifer S.P."/>
        </authorList>
    </citation>
    <scope>NUCLEOTIDE SEQUENCE [LARGE SCALE GENOMIC DNA]</scope>
    <source>
        <strain evidence="2 3">1610/1b</strain>
    </source>
</reference>
<dbReference type="RefSeq" id="WP_066164649.1">
    <property type="nucleotide sequence ID" value="NZ_CP136137.1"/>
</dbReference>
<feature type="domain" description="SnoaL-like" evidence="1">
    <location>
        <begin position="3"/>
        <end position="126"/>
    </location>
</feature>
<sequence>MRNRGSIENLISRYSLSYDTADMEAIAACFTDDAVFRMTLPGSDPVTFDGRDAIMALMEQSARTQTDQRRHVNSNLIVHPDVDGVTKTTHYLTLLATENGEIRVLTAGVYRLEIVGDDEDLRFRALDLELDRPY</sequence>
<keyword evidence="3" id="KW-1185">Reference proteome</keyword>
<evidence type="ECO:0000313" key="2">
    <source>
        <dbReference type="EMBL" id="WYY05775.1"/>
    </source>
</evidence>
<dbReference type="InterPro" id="IPR037401">
    <property type="entry name" value="SnoaL-like"/>
</dbReference>